<dbReference type="AlphaFoldDB" id="A0A1Y3E8U1"/>
<accession>A0A1Y3E8U1</accession>
<protein>
    <submittedName>
        <fullName evidence="1">Uncharacterized protein</fullName>
    </submittedName>
</protein>
<dbReference type="EMBL" id="LVZM01023995">
    <property type="protein sequence ID" value="OUC39578.1"/>
    <property type="molecule type" value="Genomic_DNA"/>
</dbReference>
<proteinExistence type="predicted"/>
<comment type="caution">
    <text evidence="1">The sequence shown here is derived from an EMBL/GenBank/DDBJ whole genome shotgun (WGS) entry which is preliminary data.</text>
</comment>
<name>A0A1Y3E8U1_9BILA</name>
<evidence type="ECO:0000313" key="2">
    <source>
        <dbReference type="Proteomes" id="UP000243006"/>
    </source>
</evidence>
<gene>
    <name evidence="1" type="ORF">D917_04742</name>
</gene>
<organism evidence="1 2">
    <name type="scientific">Trichinella nativa</name>
    <dbReference type="NCBI Taxonomy" id="6335"/>
    <lineage>
        <taxon>Eukaryota</taxon>
        <taxon>Metazoa</taxon>
        <taxon>Ecdysozoa</taxon>
        <taxon>Nematoda</taxon>
        <taxon>Enoplea</taxon>
        <taxon>Dorylaimia</taxon>
        <taxon>Trichinellida</taxon>
        <taxon>Trichinellidae</taxon>
        <taxon>Trichinella</taxon>
    </lineage>
</organism>
<reference evidence="1 2" key="1">
    <citation type="submission" date="2015-04" db="EMBL/GenBank/DDBJ databases">
        <title>Draft genome of the roundworm Trichinella nativa.</title>
        <authorList>
            <person name="Mitreva M."/>
        </authorList>
    </citation>
    <scope>NUCLEOTIDE SEQUENCE [LARGE SCALE GENOMIC DNA]</scope>
    <source>
        <strain evidence="1 2">ISS45</strain>
    </source>
</reference>
<evidence type="ECO:0000313" key="1">
    <source>
        <dbReference type="EMBL" id="OUC39578.1"/>
    </source>
</evidence>
<sequence length="86" mass="10079">MFPVVLKTKWDPKVPLESGSEVDLQKFFDFAELQADMLAVEDGRFWNYYVQTQSPCLVEPLLEGLSKWKKILLWKNFDFDVCTDLS</sequence>
<dbReference type="Proteomes" id="UP000243006">
    <property type="component" value="Unassembled WGS sequence"/>
</dbReference>